<sequence>MLCWPEGPAKAMGVVKTWCLLRNMLDLLLMKLIRYYFLILHCDQGHRVTVHCDQGHRVIMDFWTWLHTRFSENLRQHKDEGHEGIRYELAKPRYRSSIILVVQGLYRRRYGRRDAKILSWPSSLTTPVYFLLACAPRYVSFSVKLNRREPVGNCFISTGREDEPYRLYSPCLTEAWGYHRQGSCQAGFGAALTSNGNRLYVGAVGSWYWQGQVFYKNLLNRAEAASTNEGPQRDDMSYLGYSMDSGHFNGDIHEDIVVGMPRGNDLTGQVVVLDHQLNILYNITGDQIGSYFGYSVTVNDFNADGLDDVAVGAPWYTDPGAPSGDYDVGAVVVFAQTKQHNFRVVTQLQGHRTRSHFGVSVASLGDIDLDGFGDLAVGAPYDGQLARGGVYIYRGTAKGLDSKPSQILLAEEFTQYPLLTFGWSLSGGEDLDGNEYPDLLVGAYVSNRALVFRTRPVVNVTAQIRWKSESGAVDLEERPCSLQDGTAVPCVPLHYCLQYSGINVPKEMILSISLSLDVLSDVNKRMFFLKREGRHQHNTTTSLRKDVNSCDDIYVYALADPGDKLTPLVAELKYQLGRESHVPPAERLRAVLAPSPPRDDETNVLPIHQAAIHIRNNCGNDNVCVPDLRTKASISGSEYIHGSLSDVLLTLDVANHREDAFQARVRIRIPKGIPYSKFSVLQNTNNDHTPICYSNFTLSNATYEEVLCELGNPLPAGAKVKLQLSFQPNPAVIAVEALDFNVTSISANEEHETNIRDNHVALALPVISRSHIDIKGLSLPDGQFIDYNASRFGEGLLGPGGTITHEREAGPEVMHVYDVTNQGPSDLTSATLHLLWPTRTVAGDPLLYLMDAPAVSGPAICHSAPNVNYLNIQVEESSYDHLLGSPNLGVEDAPGSLFLQNRLHNVQDQFQKQRQRRDLSIAPPTLDEALSCGGTTNCTIVTCTVDPFTAGDNVVLRVRSRLWVDTIEKLGMSELKISSRLVIVNGQKESGTSHPNFWSGTVTSVVRVGPEKESRSLSWLIVLGAVLAGLLLLAILCAILWSCGFFKRRRPQESSESEPLNGHTWSNGKS</sequence>
<evidence type="ECO:0000256" key="5">
    <source>
        <dbReference type="ARBA" id="ARBA00022737"/>
    </source>
</evidence>
<evidence type="ECO:0000256" key="3">
    <source>
        <dbReference type="ARBA" id="ARBA00022692"/>
    </source>
</evidence>
<feature type="repeat" description="FG-GAP" evidence="12">
    <location>
        <begin position="278"/>
        <end position="343"/>
    </location>
</feature>
<dbReference type="GO" id="GO:0007157">
    <property type="term" value="P:heterophilic cell-cell adhesion via plasma membrane cell adhesion molecules"/>
    <property type="evidence" value="ECO:0007669"/>
    <property type="project" value="UniProtKB-ARBA"/>
</dbReference>
<dbReference type="GO" id="GO:0008305">
    <property type="term" value="C:integrin complex"/>
    <property type="evidence" value="ECO:0007669"/>
    <property type="project" value="InterPro"/>
</dbReference>
<dbReference type="InterPro" id="IPR048285">
    <property type="entry name" value="Integrin_alpha_Ig-like_2"/>
</dbReference>
<evidence type="ECO:0000256" key="12">
    <source>
        <dbReference type="PROSITE-ProRule" id="PRU00803"/>
    </source>
</evidence>
<evidence type="ECO:0000256" key="8">
    <source>
        <dbReference type="ARBA" id="ARBA00023037"/>
    </source>
</evidence>
<dbReference type="Gene3D" id="2.130.10.130">
    <property type="entry name" value="Integrin alpha, N-terminal"/>
    <property type="match status" value="1"/>
</dbReference>
<dbReference type="Gene3D" id="2.60.40.1530">
    <property type="entry name" value="ntegrin, alpha v. Chain A, domain 4"/>
    <property type="match status" value="1"/>
</dbReference>
<feature type="repeat" description="FG-GAP" evidence="12">
    <location>
        <begin position="225"/>
        <end position="277"/>
    </location>
</feature>
<dbReference type="PANTHER" id="PTHR23220">
    <property type="entry name" value="INTEGRIN ALPHA"/>
    <property type="match status" value="1"/>
</dbReference>
<keyword evidence="7 13" id="KW-1133">Transmembrane helix</keyword>
<name>A0AAV2S7T8_MEGNR</name>
<feature type="domain" description="Integrin alpha third immunoglobulin-like" evidence="16">
    <location>
        <begin position="802"/>
        <end position="980"/>
    </location>
</feature>
<dbReference type="SUPFAM" id="SSF69179">
    <property type="entry name" value="Integrin domains"/>
    <property type="match status" value="3"/>
</dbReference>
<evidence type="ECO:0000313" key="18">
    <source>
        <dbReference type="Proteomes" id="UP001497623"/>
    </source>
</evidence>
<dbReference type="InterPro" id="IPR000413">
    <property type="entry name" value="Integrin_alpha"/>
</dbReference>
<keyword evidence="5" id="KW-0677">Repeat</keyword>
<evidence type="ECO:0000256" key="11">
    <source>
        <dbReference type="ARBA" id="ARBA00023180"/>
    </source>
</evidence>
<keyword evidence="9 13" id="KW-0472">Membrane</keyword>
<dbReference type="SUPFAM" id="SSF69318">
    <property type="entry name" value="Integrin alpha N-terminal domain"/>
    <property type="match status" value="1"/>
</dbReference>
<evidence type="ECO:0000256" key="7">
    <source>
        <dbReference type="ARBA" id="ARBA00022989"/>
    </source>
</evidence>
<dbReference type="Proteomes" id="UP001497623">
    <property type="component" value="Unassembled WGS sequence"/>
</dbReference>
<evidence type="ECO:0008006" key="19">
    <source>
        <dbReference type="Google" id="ProtNLM"/>
    </source>
</evidence>
<evidence type="ECO:0000256" key="9">
    <source>
        <dbReference type="ARBA" id="ARBA00023136"/>
    </source>
</evidence>
<dbReference type="InterPro" id="IPR032695">
    <property type="entry name" value="Integrin_dom_sf"/>
</dbReference>
<dbReference type="GO" id="GO:0033627">
    <property type="term" value="P:cell adhesion mediated by integrin"/>
    <property type="evidence" value="ECO:0007669"/>
    <property type="project" value="TreeGrafter"/>
</dbReference>
<gene>
    <name evidence="17" type="ORF">MNOR_LOCUS34265</name>
</gene>
<dbReference type="InterPro" id="IPR048286">
    <property type="entry name" value="Integrin_alpha_Ig-like_3"/>
</dbReference>
<organism evidence="17 18">
    <name type="scientific">Meganyctiphanes norvegica</name>
    <name type="common">Northern krill</name>
    <name type="synonym">Thysanopoda norvegica</name>
    <dbReference type="NCBI Taxonomy" id="48144"/>
    <lineage>
        <taxon>Eukaryota</taxon>
        <taxon>Metazoa</taxon>
        <taxon>Ecdysozoa</taxon>
        <taxon>Arthropoda</taxon>
        <taxon>Crustacea</taxon>
        <taxon>Multicrustacea</taxon>
        <taxon>Malacostraca</taxon>
        <taxon>Eumalacostraca</taxon>
        <taxon>Eucarida</taxon>
        <taxon>Euphausiacea</taxon>
        <taxon>Euphausiidae</taxon>
        <taxon>Meganyctiphanes</taxon>
    </lineage>
</organism>
<keyword evidence="4" id="KW-0732">Signal</keyword>
<feature type="domain" description="Integrin alpha first immunoglubulin-like" evidence="14">
    <location>
        <begin position="454"/>
        <end position="593"/>
    </location>
</feature>
<dbReference type="GO" id="GO:0048513">
    <property type="term" value="P:animal organ development"/>
    <property type="evidence" value="ECO:0007669"/>
    <property type="project" value="UniProtKB-ARBA"/>
</dbReference>
<keyword evidence="3 13" id="KW-0812">Transmembrane</keyword>
<keyword evidence="10 13" id="KW-0675">Receptor</keyword>
<evidence type="ECO:0000256" key="6">
    <source>
        <dbReference type="ARBA" id="ARBA00022889"/>
    </source>
</evidence>
<dbReference type="SMART" id="SM00191">
    <property type="entry name" value="Int_alpha"/>
    <property type="match status" value="4"/>
</dbReference>
<protein>
    <recommendedName>
        <fullName evidence="19">Integrin alpha-2 domain-containing protein</fullName>
    </recommendedName>
</protein>
<proteinExistence type="inferred from homology"/>
<evidence type="ECO:0000259" key="15">
    <source>
        <dbReference type="Pfam" id="PF20805"/>
    </source>
</evidence>
<dbReference type="GO" id="GO:0007160">
    <property type="term" value="P:cell-matrix adhesion"/>
    <property type="evidence" value="ECO:0007669"/>
    <property type="project" value="TreeGrafter"/>
</dbReference>
<evidence type="ECO:0000256" key="1">
    <source>
        <dbReference type="ARBA" id="ARBA00004479"/>
    </source>
</evidence>
<dbReference type="Gene3D" id="1.20.5.930">
    <property type="entry name" value="Bicelle-embedded integrin alpha(iib) transmembrane segment"/>
    <property type="match status" value="1"/>
</dbReference>
<comment type="similarity">
    <text evidence="2 13">Belongs to the integrin alpha chain family.</text>
</comment>
<feature type="domain" description="Integrin alpha second immunoglobulin-like" evidence="15">
    <location>
        <begin position="618"/>
        <end position="766"/>
    </location>
</feature>
<dbReference type="GO" id="GO:0005178">
    <property type="term" value="F:integrin binding"/>
    <property type="evidence" value="ECO:0007669"/>
    <property type="project" value="TreeGrafter"/>
</dbReference>
<dbReference type="Pfam" id="PF20805">
    <property type="entry name" value="Integrin_A_Ig_2"/>
    <property type="match status" value="1"/>
</dbReference>
<evidence type="ECO:0000259" key="16">
    <source>
        <dbReference type="Pfam" id="PF20806"/>
    </source>
</evidence>
<evidence type="ECO:0000313" key="17">
    <source>
        <dbReference type="EMBL" id="CAL4172392.1"/>
    </source>
</evidence>
<comment type="caution">
    <text evidence="17">The sequence shown here is derived from an EMBL/GenBank/DDBJ whole genome shotgun (WGS) entry which is preliminary data.</text>
</comment>
<evidence type="ECO:0000256" key="13">
    <source>
        <dbReference type="RuleBase" id="RU003762"/>
    </source>
</evidence>
<dbReference type="Gene3D" id="2.60.40.1460">
    <property type="entry name" value="Integrin domains. Chain A, domain 2"/>
    <property type="match status" value="1"/>
</dbReference>
<keyword evidence="18" id="KW-1185">Reference proteome</keyword>
<dbReference type="Pfam" id="PF08441">
    <property type="entry name" value="Integrin_A_Ig_1"/>
    <property type="match status" value="1"/>
</dbReference>
<dbReference type="InterPro" id="IPR013517">
    <property type="entry name" value="FG-GAP"/>
</dbReference>
<dbReference type="GO" id="GO:0009897">
    <property type="term" value="C:external side of plasma membrane"/>
    <property type="evidence" value="ECO:0007669"/>
    <property type="project" value="TreeGrafter"/>
</dbReference>
<feature type="transmembrane region" description="Helical" evidence="13">
    <location>
        <begin position="1017"/>
        <end position="1041"/>
    </location>
</feature>
<dbReference type="PRINTS" id="PR01185">
    <property type="entry name" value="INTEGRINA"/>
</dbReference>
<dbReference type="Pfam" id="PF01839">
    <property type="entry name" value="FG-GAP"/>
    <property type="match status" value="2"/>
</dbReference>
<feature type="non-terminal residue" evidence="17">
    <location>
        <position position="1070"/>
    </location>
</feature>
<dbReference type="PROSITE" id="PS51470">
    <property type="entry name" value="FG_GAP"/>
    <property type="match status" value="4"/>
</dbReference>
<dbReference type="Gene3D" id="2.60.40.1510">
    <property type="entry name" value="ntegrin, alpha v. Chain A, domain 3"/>
    <property type="match status" value="1"/>
</dbReference>
<comment type="subcellular location">
    <subcellularLocation>
        <location evidence="1 13">Membrane</location>
        <topology evidence="1 13">Single-pass type I membrane protein</topology>
    </subcellularLocation>
</comment>
<evidence type="ECO:0000256" key="4">
    <source>
        <dbReference type="ARBA" id="ARBA00022729"/>
    </source>
</evidence>
<keyword evidence="11" id="KW-0325">Glycoprotein</keyword>
<dbReference type="InterPro" id="IPR013519">
    <property type="entry name" value="Int_alpha_beta-p"/>
</dbReference>
<dbReference type="Pfam" id="PF20806">
    <property type="entry name" value="Integrin_A_Ig_3"/>
    <property type="match status" value="1"/>
</dbReference>
<evidence type="ECO:0000256" key="10">
    <source>
        <dbReference type="ARBA" id="ARBA00023170"/>
    </source>
</evidence>
<reference evidence="17 18" key="1">
    <citation type="submission" date="2024-05" db="EMBL/GenBank/DDBJ databases">
        <authorList>
            <person name="Wallberg A."/>
        </authorList>
    </citation>
    <scope>NUCLEOTIDE SEQUENCE [LARGE SCALE GENOMIC DNA]</scope>
</reference>
<dbReference type="InterPro" id="IPR013649">
    <property type="entry name" value="Integrin_alpha_Ig-like_1"/>
</dbReference>
<feature type="repeat" description="FG-GAP" evidence="12">
    <location>
        <begin position="344"/>
        <end position="402"/>
    </location>
</feature>
<feature type="repeat" description="FG-GAP" evidence="12">
    <location>
        <begin position="407"/>
        <end position="469"/>
    </location>
</feature>
<dbReference type="PANTHER" id="PTHR23220:SF133">
    <property type="entry name" value="INTEGRIN ALPHA-PS2"/>
    <property type="match status" value="1"/>
</dbReference>
<evidence type="ECO:0000259" key="14">
    <source>
        <dbReference type="Pfam" id="PF08441"/>
    </source>
</evidence>
<evidence type="ECO:0000256" key="2">
    <source>
        <dbReference type="ARBA" id="ARBA00008054"/>
    </source>
</evidence>
<dbReference type="GO" id="GO:0007229">
    <property type="term" value="P:integrin-mediated signaling pathway"/>
    <property type="evidence" value="ECO:0007669"/>
    <property type="project" value="UniProtKB-KW"/>
</dbReference>
<keyword evidence="8 13" id="KW-0401">Integrin</keyword>
<dbReference type="InterPro" id="IPR028994">
    <property type="entry name" value="Integrin_alpha_N"/>
</dbReference>
<dbReference type="AlphaFoldDB" id="A0AAV2S7T8"/>
<accession>A0AAV2S7T8</accession>
<keyword evidence="6 13" id="KW-0130">Cell adhesion</keyword>
<dbReference type="EMBL" id="CAXKWB010052168">
    <property type="protein sequence ID" value="CAL4172392.1"/>
    <property type="molecule type" value="Genomic_DNA"/>
</dbReference>